<dbReference type="CDD" id="cd05195">
    <property type="entry name" value="enoyl_red"/>
    <property type="match status" value="1"/>
</dbReference>
<feature type="compositionally biased region" description="Basic and acidic residues" evidence="8">
    <location>
        <begin position="84"/>
        <end position="100"/>
    </location>
</feature>
<feature type="region of interest" description="Disordered" evidence="8">
    <location>
        <begin position="1"/>
        <end position="43"/>
    </location>
</feature>
<dbReference type="Gene3D" id="1.10.1200.10">
    <property type="entry name" value="ACP-like"/>
    <property type="match status" value="1"/>
</dbReference>
<dbReference type="InterPro" id="IPR014030">
    <property type="entry name" value="Ketoacyl_synth_N"/>
</dbReference>
<dbReference type="Gene3D" id="3.40.47.10">
    <property type="match status" value="1"/>
</dbReference>
<dbReference type="InterPro" id="IPR006162">
    <property type="entry name" value="Ppantetheine_attach_site"/>
</dbReference>
<dbReference type="EMBL" id="ML986488">
    <property type="protein sequence ID" value="KAF2278244.1"/>
    <property type="molecule type" value="Genomic_DNA"/>
</dbReference>
<feature type="compositionally biased region" description="Low complexity" evidence="8">
    <location>
        <begin position="15"/>
        <end position="43"/>
    </location>
</feature>
<evidence type="ECO:0000256" key="2">
    <source>
        <dbReference type="ARBA" id="ARBA00022553"/>
    </source>
</evidence>
<dbReference type="SUPFAM" id="SSF50129">
    <property type="entry name" value="GroES-like"/>
    <property type="match status" value="1"/>
</dbReference>
<organism evidence="12 13">
    <name type="scientific">Westerdykella ornata</name>
    <dbReference type="NCBI Taxonomy" id="318751"/>
    <lineage>
        <taxon>Eukaryota</taxon>
        <taxon>Fungi</taxon>
        <taxon>Dikarya</taxon>
        <taxon>Ascomycota</taxon>
        <taxon>Pezizomycotina</taxon>
        <taxon>Dothideomycetes</taxon>
        <taxon>Pleosporomycetidae</taxon>
        <taxon>Pleosporales</taxon>
        <taxon>Sporormiaceae</taxon>
        <taxon>Westerdykella</taxon>
    </lineage>
</organism>
<keyword evidence="1" id="KW-0596">Phosphopantetheine</keyword>
<dbReference type="SUPFAM" id="SSF51735">
    <property type="entry name" value="NAD(P)-binding Rossmann-fold domains"/>
    <property type="match status" value="2"/>
</dbReference>
<feature type="domain" description="Ketosynthase family 3 (KS3)" evidence="10">
    <location>
        <begin position="47"/>
        <end position="473"/>
    </location>
</feature>
<evidence type="ECO:0000256" key="7">
    <source>
        <dbReference type="PROSITE-ProRule" id="PRU01363"/>
    </source>
</evidence>
<keyword evidence="5" id="KW-0511">Multifunctional enzyme</keyword>
<evidence type="ECO:0000256" key="4">
    <source>
        <dbReference type="ARBA" id="ARBA00022857"/>
    </source>
</evidence>
<dbReference type="Proteomes" id="UP000800097">
    <property type="component" value="Unassembled WGS sequence"/>
</dbReference>
<dbReference type="CDD" id="cd00833">
    <property type="entry name" value="PKS"/>
    <property type="match status" value="1"/>
</dbReference>
<feature type="active site" description="Proton acceptor; for dehydratase activity" evidence="7">
    <location>
        <position position="1026"/>
    </location>
</feature>
<dbReference type="InterPro" id="IPR050091">
    <property type="entry name" value="PKS_NRPS_Biosynth_Enz"/>
</dbReference>
<dbReference type="Pfam" id="PF00550">
    <property type="entry name" value="PP-binding"/>
    <property type="match status" value="1"/>
</dbReference>
<dbReference type="InterPro" id="IPR014043">
    <property type="entry name" value="Acyl_transferase_dom"/>
</dbReference>
<evidence type="ECO:0000256" key="5">
    <source>
        <dbReference type="ARBA" id="ARBA00023268"/>
    </source>
</evidence>
<dbReference type="Gene3D" id="3.40.50.720">
    <property type="entry name" value="NAD(P)-binding Rossmann-like Domain"/>
    <property type="match status" value="1"/>
</dbReference>
<dbReference type="InterPro" id="IPR036736">
    <property type="entry name" value="ACP-like_sf"/>
</dbReference>
<dbReference type="SUPFAM" id="SSF52151">
    <property type="entry name" value="FabD/lysophospholipase-like"/>
    <property type="match status" value="1"/>
</dbReference>
<dbReference type="InterPro" id="IPR013217">
    <property type="entry name" value="Methyltransf_12"/>
</dbReference>
<dbReference type="InterPro" id="IPR036291">
    <property type="entry name" value="NAD(P)-bd_dom_sf"/>
</dbReference>
<dbReference type="GO" id="GO:0006633">
    <property type="term" value="P:fatty acid biosynthetic process"/>
    <property type="evidence" value="ECO:0007669"/>
    <property type="project" value="TreeGrafter"/>
</dbReference>
<dbReference type="InterPro" id="IPR016039">
    <property type="entry name" value="Thiolase-like"/>
</dbReference>
<sequence>MPFLNGTRGHSQLPAAASKASSSNGSHVHGSGDSRSSSGSANSMANSDPIAVIGISLKFPQSTTDVSSFWDLLIRGGSTRTEVPPDRYNGEAFYRPKDNGNKTGTSKTKHGHFIAESLDAFDAPFFSITPHEAECMDPQQRWLLESTYHAIENAGLSLGAINKTDTCVYVGCFMNDHEAMVYKDLDIPNSYHATASASAILANRISWFYNLRGPSVSVNTACSGSLVALHLACQSLRSGESAMGLVCGTNLLFSPESTVGLSNLNFLSPDGQCYSFDERANGYSRGEGIATLVIKPLSAAIRDHDPIRAIIRATGVNSDGRTPGISQPSSEAQISLMRDTYSRFGLDPSLTRYFEAHGTGTQVGDPIEAESIAAVFTENQRSDHLMYVGAVKSNIGHLEGASGLAGVIKAILVLEHGAIPPNHFPAKINPAIKDDWRLVFPTRQLPWPQEGLRRASVNSFGFGGTNAHVVLDDARSAVERGELLSTKQTFSKGNVTVSAPKLLVWSAFDEAGVRRQLEAYNAYFSNRANRDNSDEGAYFDSLVHTLSNRRTHHPWRSFAICDGARALSKLEFSSPVRVNPKLRLCFVFTGQGAQWQAMGEELLAYEAFRQSLEDSDAILRQIGCQFSVFDKLYTNPSLRKEGKEGKGPDVDLPEFCQPICTALQIALVELLLHWQVNPYAVIGHSSGEVAAAFAAGLISKRYALELALFRGVAVAATMQANKRQGGMMAVRLTPDTCETVLSRHLGDRRDAIRIACYNSPQNLTLSGDIDVIEKVQPLLEAEGIMARRLAVGVAYHNSVHMSDAAKLYQTFIRNSHPGDLGEAVPVSPRCLFVSSLRGTLFEPGSDASEVSSHAYWIDNLVCPVRFADGVQTLAASLDVPHAMLDAHFLEVGPHSTLKSAIKESLPKGWSVEKCYTSILYRQQPALSTALPAAGRLFSLGYPIDLERVNSPSSKLGLPKQVLTDLPSYQFDRSRPYWLESRISKNYRFRRFPHNDLLGTPVSDWNPLEAQWNHRITLQDAAFVKDHQVSGTPVYPAAGMLIMALEAAQQLDQNQRRPKGYRFKEVRFTKSIVVPNDKHGVETQFRLRKQGDEGGHNESVTWYDFRLHVYDHGAWVLCCHGAVAVEYRSTVSAKPSKLTQEDEMDAGPRPIHVPQKAFYAHLQDAGLQYGPYFQATDDLHYEQGTRGSGVVDMDKWTSLSQGIPSPCLVHPASLDCIFQMGFLGIAQGASKQIDTLVPTEVKELWISAERHEARDSDTTVRVFAESIPDGRRGHRVDLTALYTDDNRPFLVGDITLTSIGSAAPLAKRTENAVSLYQVQWKPDINLLPRNFFAHANNQQPTANENVRLTEYVCYIGISEVLQQIGHDESIIAQLPQHLQKHLLWMRHEVEKVNASASWQSFLQEQERSCVSRESLFEKVQSFGPEGRLIVKLAKVLVPIMRGKEDPLQVLFEDKTLSDYYRLENPPPEVLAGIQKYVECLVHLNPHMRILEIGAGTGGMTRGVLKIIGGQPEREELPQFTEYMFTDVSPAFFGAAKKNFGFGRDGFRCKVLDIEKDPEQQGFEVDSYDLIIASNVLHATRDLSVTLKNARKILKSGGKMILVEGISSNLMRTSFIFGLLHGWWLSSETFREWGPLVPLSRWESLLQQSHFTGADTVIDGIDEASCLSSAIVTTASPLQLCSEAVRQGTGLVVIRSEESALQMAIATKVDEIARPFGIRVESIDAHSWRDPGSGFCIFLQTMDRFSFPAMSQREAAVLRNVFKPGRRLLWVTSISDSGLQDNEQDAAIGLARSIRSELESIELVTLGLQRVKEADCAARNIWSVLKQYFGVTSDAPATIQNEEIVEVDGVLCISRLLQARKLQTEVQSVNHRMQNELQPEILPPSSGLDVEIDIRAIGLHPSRVIPTLSSSLPATRRNIYAGYINKVGDDAKTLFKIGDKVIAISSHSTLNSKGHFPTYQTHHLPEGIDFEVAAAGLDYLAVAYDALCNWAHIQKDTSVLVLVEPGQAKEAMIHLASVMGAKVFITADPLSSDRFPFAHQLKDNEEVSYQIKKLTGGRGTDVVIGSDQSLDTCWECVAPYGQIVQLISSGSEIRRTKGRKNVAFVTLDPTELFGNHDRAAATLSKVSQLISEKTIPAQSSVLVVSPAKLKGGSATEILEPSVSRVVLSITPGDNMDDLVPSSTIQFSPNATYAITGGLGGLGKSIAKFMVSRGARNLLLLSRQGGDGETAKPFVDALRASGVTVFAPKCDIGDEKTVSEVFREAEKNMPPIKGCIQGSMVLRSAMFQNMTLEQWVDTLRPKVQGTLNVYKYLPEVDFLICLSSVCGIIGASGQSNYAFGCAYQDALARSRAGSRKNVISIDLGIVEDVGYTAEHKDADRFMRSLGMQPIPESYIHALLAYYGHPSNKVLDRSEAQIVAGIMNQQEMQRKGISRPKFLARPLFRHLQHVPPAAPKNKTPQTQKVASTEPTAKSEPLNGSVRNERTVINAICQRLSDVLELTVEDIDPGKPLHAFGVDSLVAIEIRTWFAEALQADVPVFDILSNISIEALASKIVGETK</sequence>
<dbReference type="Pfam" id="PF08242">
    <property type="entry name" value="Methyltransf_12"/>
    <property type="match status" value="1"/>
</dbReference>
<dbReference type="GeneID" id="54547294"/>
<dbReference type="SMART" id="SM00829">
    <property type="entry name" value="PKS_ER"/>
    <property type="match status" value="1"/>
</dbReference>
<accession>A0A6A6JPQ5</accession>
<feature type="region of interest" description="Disordered" evidence="8">
    <location>
        <begin position="2445"/>
        <end position="2474"/>
    </location>
</feature>
<evidence type="ECO:0000259" key="10">
    <source>
        <dbReference type="PROSITE" id="PS52004"/>
    </source>
</evidence>
<evidence type="ECO:0000256" key="8">
    <source>
        <dbReference type="SAM" id="MobiDB-lite"/>
    </source>
</evidence>
<dbReference type="Pfam" id="PF16197">
    <property type="entry name" value="KAsynt_C_assoc"/>
    <property type="match status" value="1"/>
</dbReference>
<evidence type="ECO:0000259" key="9">
    <source>
        <dbReference type="PROSITE" id="PS50075"/>
    </source>
</evidence>
<protein>
    <submittedName>
        <fullName evidence="12">Uncharacterized protein</fullName>
    </submittedName>
</protein>
<dbReference type="Pfam" id="PF00698">
    <property type="entry name" value="Acyl_transf_1"/>
    <property type="match status" value="1"/>
</dbReference>
<dbReference type="GO" id="GO:0031177">
    <property type="term" value="F:phosphopantetheine binding"/>
    <property type="evidence" value="ECO:0007669"/>
    <property type="project" value="InterPro"/>
</dbReference>
<dbReference type="Gene3D" id="3.40.50.150">
    <property type="entry name" value="Vaccinia Virus protein VP39"/>
    <property type="match status" value="1"/>
</dbReference>
<dbReference type="PROSITE" id="PS52004">
    <property type="entry name" value="KS3_2"/>
    <property type="match status" value="1"/>
</dbReference>
<dbReference type="PROSITE" id="PS50075">
    <property type="entry name" value="CARRIER"/>
    <property type="match status" value="1"/>
</dbReference>
<dbReference type="OrthoDB" id="329835at2759"/>
<dbReference type="InterPro" id="IPR013968">
    <property type="entry name" value="PKS_KR"/>
</dbReference>
<dbReference type="InterPro" id="IPR016036">
    <property type="entry name" value="Malonyl_transacylase_ACP-bd"/>
</dbReference>
<keyword evidence="4" id="KW-0521">NADP</keyword>
<dbReference type="Gene3D" id="3.90.180.10">
    <property type="entry name" value="Medium-chain alcohol dehydrogenases, catalytic domain"/>
    <property type="match status" value="1"/>
</dbReference>
<dbReference type="SUPFAM" id="SSF53901">
    <property type="entry name" value="Thiolase-like"/>
    <property type="match status" value="1"/>
</dbReference>
<dbReference type="Pfam" id="PF21089">
    <property type="entry name" value="PKS_DH_N"/>
    <property type="match status" value="1"/>
</dbReference>
<dbReference type="InterPro" id="IPR014031">
    <property type="entry name" value="Ketoacyl_synth_C"/>
</dbReference>
<dbReference type="InterPro" id="IPR049551">
    <property type="entry name" value="PKS_DH_C"/>
</dbReference>
<dbReference type="PROSITE" id="PS00012">
    <property type="entry name" value="PHOSPHOPANTETHEINE"/>
    <property type="match status" value="1"/>
</dbReference>
<evidence type="ECO:0000256" key="6">
    <source>
        <dbReference type="ARBA" id="ARBA00023315"/>
    </source>
</evidence>
<dbReference type="Gene3D" id="3.40.366.10">
    <property type="entry name" value="Malonyl-Coenzyme A Acyl Carrier Protein, domain 2"/>
    <property type="match status" value="1"/>
</dbReference>
<evidence type="ECO:0000313" key="12">
    <source>
        <dbReference type="EMBL" id="KAF2278244.1"/>
    </source>
</evidence>
<dbReference type="RefSeq" id="XP_033655783.1">
    <property type="nucleotide sequence ID" value="XM_033794119.1"/>
</dbReference>
<dbReference type="InterPro" id="IPR020841">
    <property type="entry name" value="PKS_Beta-ketoAc_synthase_dom"/>
</dbReference>
<dbReference type="SMART" id="SM00822">
    <property type="entry name" value="PKS_KR"/>
    <property type="match status" value="1"/>
</dbReference>
<feature type="active site" description="Proton donor; for dehydratase activity" evidence="7">
    <location>
        <position position="1214"/>
    </location>
</feature>
<dbReference type="InterPro" id="IPR009081">
    <property type="entry name" value="PP-bd_ACP"/>
</dbReference>
<keyword evidence="6" id="KW-0012">Acyltransferase</keyword>
<feature type="region of interest" description="C-terminal hotdog fold" evidence="7">
    <location>
        <begin position="1148"/>
        <end position="1304"/>
    </location>
</feature>
<dbReference type="InterPro" id="IPR020806">
    <property type="entry name" value="PKS_PP-bd"/>
</dbReference>
<feature type="domain" description="Carrier" evidence="9">
    <location>
        <begin position="2478"/>
        <end position="2555"/>
    </location>
</feature>
<dbReference type="InterPro" id="IPR020843">
    <property type="entry name" value="ER"/>
</dbReference>
<dbReference type="InterPro" id="IPR057326">
    <property type="entry name" value="KR_dom"/>
</dbReference>
<dbReference type="SUPFAM" id="SSF53335">
    <property type="entry name" value="S-adenosyl-L-methionine-dependent methyltransferases"/>
    <property type="match status" value="1"/>
</dbReference>
<dbReference type="SUPFAM" id="SSF47336">
    <property type="entry name" value="ACP-like"/>
    <property type="match status" value="1"/>
</dbReference>
<dbReference type="PROSITE" id="PS52019">
    <property type="entry name" value="PKS_MFAS_DH"/>
    <property type="match status" value="1"/>
</dbReference>
<dbReference type="Pfam" id="PF00109">
    <property type="entry name" value="ketoacyl-synt"/>
    <property type="match status" value="1"/>
</dbReference>
<dbReference type="PANTHER" id="PTHR43775:SF29">
    <property type="entry name" value="ASPERFURANONE POLYKETIDE SYNTHASE AFOG-RELATED"/>
    <property type="match status" value="1"/>
</dbReference>
<proteinExistence type="predicted"/>
<feature type="domain" description="PKS/mFAS DH" evidence="11">
    <location>
        <begin position="994"/>
        <end position="1304"/>
    </location>
</feature>
<dbReference type="SMART" id="SM00825">
    <property type="entry name" value="PKS_KS"/>
    <property type="match status" value="1"/>
</dbReference>
<dbReference type="InterPro" id="IPR020807">
    <property type="entry name" value="PKS_DH"/>
</dbReference>
<dbReference type="InterPro" id="IPR042104">
    <property type="entry name" value="PKS_dehydratase_sf"/>
</dbReference>
<dbReference type="GO" id="GO:0004312">
    <property type="term" value="F:fatty acid synthase activity"/>
    <property type="evidence" value="ECO:0007669"/>
    <property type="project" value="TreeGrafter"/>
</dbReference>
<feature type="region of interest" description="N-terminal hotdog fold" evidence="7">
    <location>
        <begin position="994"/>
        <end position="1129"/>
    </location>
</feature>
<dbReference type="InterPro" id="IPR016035">
    <property type="entry name" value="Acyl_Trfase/lysoPLipase"/>
</dbReference>
<evidence type="ECO:0000313" key="13">
    <source>
        <dbReference type="Proteomes" id="UP000800097"/>
    </source>
</evidence>
<dbReference type="InterPro" id="IPR029063">
    <property type="entry name" value="SAM-dependent_MTases_sf"/>
</dbReference>
<feature type="compositionally biased region" description="Polar residues" evidence="8">
    <location>
        <begin position="2454"/>
        <end position="2467"/>
    </location>
</feature>
<dbReference type="InterPro" id="IPR011032">
    <property type="entry name" value="GroES-like_sf"/>
</dbReference>
<dbReference type="SMART" id="SM00827">
    <property type="entry name" value="PKS_AT"/>
    <property type="match status" value="1"/>
</dbReference>
<dbReference type="SMART" id="SM00826">
    <property type="entry name" value="PKS_DH"/>
    <property type="match status" value="1"/>
</dbReference>
<dbReference type="GO" id="GO:0016491">
    <property type="term" value="F:oxidoreductase activity"/>
    <property type="evidence" value="ECO:0007669"/>
    <property type="project" value="InterPro"/>
</dbReference>
<dbReference type="SMART" id="SM00823">
    <property type="entry name" value="PKS_PP"/>
    <property type="match status" value="1"/>
</dbReference>
<reference evidence="12" key="1">
    <citation type="journal article" date="2020" name="Stud. Mycol.">
        <title>101 Dothideomycetes genomes: a test case for predicting lifestyles and emergence of pathogens.</title>
        <authorList>
            <person name="Haridas S."/>
            <person name="Albert R."/>
            <person name="Binder M."/>
            <person name="Bloem J."/>
            <person name="Labutti K."/>
            <person name="Salamov A."/>
            <person name="Andreopoulos B."/>
            <person name="Baker S."/>
            <person name="Barry K."/>
            <person name="Bills G."/>
            <person name="Bluhm B."/>
            <person name="Cannon C."/>
            <person name="Castanera R."/>
            <person name="Culley D."/>
            <person name="Daum C."/>
            <person name="Ezra D."/>
            <person name="Gonzalez J."/>
            <person name="Henrissat B."/>
            <person name="Kuo A."/>
            <person name="Liang C."/>
            <person name="Lipzen A."/>
            <person name="Lutzoni F."/>
            <person name="Magnuson J."/>
            <person name="Mondo S."/>
            <person name="Nolan M."/>
            <person name="Ohm R."/>
            <person name="Pangilinan J."/>
            <person name="Park H.-J."/>
            <person name="Ramirez L."/>
            <person name="Alfaro M."/>
            <person name="Sun H."/>
            <person name="Tritt A."/>
            <person name="Yoshinaga Y."/>
            <person name="Zwiers L.-H."/>
            <person name="Turgeon B."/>
            <person name="Goodwin S."/>
            <person name="Spatafora J."/>
            <person name="Crous P."/>
            <person name="Grigoriev I."/>
        </authorList>
    </citation>
    <scope>NUCLEOTIDE SEQUENCE</scope>
    <source>
        <strain evidence="12">CBS 379.55</strain>
    </source>
</reference>
<dbReference type="CDD" id="cd02440">
    <property type="entry name" value="AdoMet_MTases"/>
    <property type="match status" value="1"/>
</dbReference>
<dbReference type="Pfam" id="PF08659">
    <property type="entry name" value="KR"/>
    <property type="match status" value="1"/>
</dbReference>
<dbReference type="GO" id="GO:0044550">
    <property type="term" value="P:secondary metabolite biosynthetic process"/>
    <property type="evidence" value="ECO:0007669"/>
    <property type="project" value="UniProtKB-ARBA"/>
</dbReference>
<keyword evidence="2" id="KW-0597">Phosphoprotein</keyword>
<keyword evidence="3" id="KW-0808">Transferase</keyword>
<evidence type="ECO:0000256" key="3">
    <source>
        <dbReference type="ARBA" id="ARBA00022679"/>
    </source>
</evidence>
<dbReference type="SUPFAM" id="SSF55048">
    <property type="entry name" value="Probable ACP-binding domain of malonyl-CoA ACP transacylase"/>
    <property type="match status" value="1"/>
</dbReference>
<keyword evidence="13" id="KW-1185">Reference proteome</keyword>
<dbReference type="InterPro" id="IPR001227">
    <property type="entry name" value="Ac_transferase_dom_sf"/>
</dbReference>
<evidence type="ECO:0000256" key="1">
    <source>
        <dbReference type="ARBA" id="ARBA00022450"/>
    </source>
</evidence>
<gene>
    <name evidence="12" type="ORF">EI97DRAFT_248698</name>
</gene>
<dbReference type="Pfam" id="PF14765">
    <property type="entry name" value="PS-DH"/>
    <property type="match status" value="1"/>
</dbReference>
<dbReference type="InterPro" id="IPR049552">
    <property type="entry name" value="PKS_DH_N"/>
</dbReference>
<name>A0A6A6JPQ5_WESOR</name>
<dbReference type="Pfam" id="PF02801">
    <property type="entry name" value="Ketoacyl-synt_C"/>
    <property type="match status" value="1"/>
</dbReference>
<dbReference type="Gene3D" id="3.10.129.110">
    <property type="entry name" value="Polyketide synthase dehydratase"/>
    <property type="match status" value="1"/>
</dbReference>
<dbReference type="InterPro" id="IPR032821">
    <property type="entry name" value="PKS_assoc"/>
</dbReference>
<feature type="region of interest" description="Disordered" evidence="8">
    <location>
        <begin position="84"/>
        <end position="107"/>
    </location>
</feature>
<evidence type="ECO:0000259" key="11">
    <source>
        <dbReference type="PROSITE" id="PS52019"/>
    </source>
</evidence>
<dbReference type="InterPro" id="IPR049900">
    <property type="entry name" value="PKS_mFAS_DH"/>
</dbReference>
<dbReference type="PANTHER" id="PTHR43775">
    <property type="entry name" value="FATTY ACID SYNTHASE"/>
    <property type="match status" value="1"/>
</dbReference>